<evidence type="ECO:0000256" key="6">
    <source>
        <dbReference type="ARBA" id="ARBA00023069"/>
    </source>
</evidence>
<dbReference type="SUPFAM" id="SSF50978">
    <property type="entry name" value="WD40 repeat-like"/>
    <property type="match status" value="1"/>
</dbReference>
<comment type="subcellular location">
    <subcellularLocation>
        <location evidence="1">Cytoplasm</location>
        <location evidence="1">Cytoskeleton</location>
        <location evidence="1">Flagellum axoneme</location>
    </subcellularLocation>
    <subcellularLocation>
        <location evidence="9">Dynein axonemal particle</location>
    </subcellularLocation>
</comment>
<dbReference type="InterPro" id="IPR019775">
    <property type="entry name" value="WD40_repeat_CS"/>
</dbReference>
<keyword evidence="7" id="KW-0206">Cytoskeleton</keyword>
<evidence type="ECO:0000256" key="7">
    <source>
        <dbReference type="ARBA" id="ARBA00023212"/>
    </source>
</evidence>
<protein>
    <recommendedName>
        <fullName evidence="10">Dynein axonemal intermediate chain 4</fullName>
    </recommendedName>
    <alternativeName>
        <fullName evidence="11">WD repeat-containing protein 78</fullName>
    </alternativeName>
</protein>
<feature type="region of interest" description="Disordered" evidence="13">
    <location>
        <begin position="352"/>
        <end position="371"/>
    </location>
</feature>
<feature type="repeat" description="WD" evidence="12">
    <location>
        <begin position="716"/>
        <end position="750"/>
    </location>
</feature>
<evidence type="ECO:0000256" key="1">
    <source>
        <dbReference type="ARBA" id="ARBA00004611"/>
    </source>
</evidence>
<dbReference type="Pfam" id="PF00400">
    <property type="entry name" value="WD40"/>
    <property type="match status" value="3"/>
</dbReference>
<evidence type="ECO:0000256" key="3">
    <source>
        <dbReference type="ARBA" id="ARBA00022574"/>
    </source>
</evidence>
<evidence type="ECO:0000313" key="14">
    <source>
        <dbReference type="EMBL" id="CAH3163846.1"/>
    </source>
</evidence>
<evidence type="ECO:0000256" key="13">
    <source>
        <dbReference type="SAM" id="MobiDB-lite"/>
    </source>
</evidence>
<feature type="compositionally biased region" description="Polar residues" evidence="13">
    <location>
        <begin position="47"/>
        <end position="56"/>
    </location>
</feature>
<dbReference type="PROSITE" id="PS00678">
    <property type="entry name" value="WD_REPEATS_1"/>
    <property type="match status" value="1"/>
</dbReference>
<keyword evidence="3 12" id="KW-0853">WD repeat</keyword>
<reference evidence="14 15" key="1">
    <citation type="submission" date="2022-05" db="EMBL/GenBank/DDBJ databases">
        <authorList>
            <consortium name="Genoscope - CEA"/>
            <person name="William W."/>
        </authorList>
    </citation>
    <scope>NUCLEOTIDE SEQUENCE [LARGE SCALE GENOMIC DNA]</scope>
</reference>
<feature type="region of interest" description="Disordered" evidence="13">
    <location>
        <begin position="286"/>
        <end position="342"/>
    </location>
</feature>
<dbReference type="PROSITE" id="PS50082">
    <property type="entry name" value="WD_REPEATS_2"/>
    <property type="match status" value="2"/>
</dbReference>
<keyword evidence="5" id="KW-0282">Flagellum</keyword>
<dbReference type="Proteomes" id="UP001159427">
    <property type="component" value="Unassembled WGS sequence"/>
</dbReference>
<accession>A0ABN8QG00</accession>
<dbReference type="InterPro" id="IPR050687">
    <property type="entry name" value="Dynein_IC"/>
</dbReference>
<feature type="compositionally biased region" description="Basic and acidic residues" evidence="13">
    <location>
        <begin position="362"/>
        <end position="371"/>
    </location>
</feature>
<evidence type="ECO:0000256" key="12">
    <source>
        <dbReference type="PROSITE-ProRule" id="PRU00221"/>
    </source>
</evidence>
<dbReference type="Gene3D" id="2.130.10.10">
    <property type="entry name" value="YVTN repeat-like/Quinoprotein amine dehydrogenase"/>
    <property type="match status" value="2"/>
</dbReference>
<organism evidence="14 15">
    <name type="scientific">Porites evermanni</name>
    <dbReference type="NCBI Taxonomy" id="104178"/>
    <lineage>
        <taxon>Eukaryota</taxon>
        <taxon>Metazoa</taxon>
        <taxon>Cnidaria</taxon>
        <taxon>Anthozoa</taxon>
        <taxon>Hexacorallia</taxon>
        <taxon>Scleractinia</taxon>
        <taxon>Fungiina</taxon>
        <taxon>Poritidae</taxon>
        <taxon>Porites</taxon>
    </lineage>
</organism>
<feature type="repeat" description="WD" evidence="12">
    <location>
        <begin position="672"/>
        <end position="714"/>
    </location>
</feature>
<name>A0ABN8QG00_9CNID</name>
<dbReference type="PANTHER" id="PTHR12442:SF12">
    <property type="entry name" value="DYNEIN AXONEMAL INTERMEDIATE CHAIN 4"/>
    <property type="match status" value="1"/>
</dbReference>
<evidence type="ECO:0000256" key="8">
    <source>
        <dbReference type="ARBA" id="ARBA00023273"/>
    </source>
</evidence>
<evidence type="ECO:0000256" key="9">
    <source>
        <dbReference type="ARBA" id="ARBA00024190"/>
    </source>
</evidence>
<feature type="compositionally biased region" description="Low complexity" evidence="13">
    <location>
        <begin position="31"/>
        <end position="40"/>
    </location>
</feature>
<proteinExistence type="predicted"/>
<keyword evidence="15" id="KW-1185">Reference proteome</keyword>
<dbReference type="InterPro" id="IPR001680">
    <property type="entry name" value="WD40_rpt"/>
</dbReference>
<keyword evidence="4" id="KW-0677">Repeat</keyword>
<evidence type="ECO:0000256" key="4">
    <source>
        <dbReference type="ARBA" id="ARBA00022737"/>
    </source>
</evidence>
<keyword evidence="8" id="KW-0966">Cell projection</keyword>
<evidence type="ECO:0000256" key="10">
    <source>
        <dbReference type="ARBA" id="ARBA00040002"/>
    </source>
</evidence>
<dbReference type="PANTHER" id="PTHR12442">
    <property type="entry name" value="DYNEIN INTERMEDIATE CHAIN"/>
    <property type="match status" value="1"/>
</dbReference>
<evidence type="ECO:0000313" key="15">
    <source>
        <dbReference type="Proteomes" id="UP001159427"/>
    </source>
</evidence>
<comment type="caution">
    <text evidence="14">The sequence shown here is derived from an EMBL/GenBank/DDBJ whole genome shotgun (WGS) entry which is preliminary data.</text>
</comment>
<evidence type="ECO:0000256" key="2">
    <source>
        <dbReference type="ARBA" id="ARBA00022490"/>
    </source>
</evidence>
<evidence type="ECO:0000256" key="5">
    <source>
        <dbReference type="ARBA" id="ARBA00022846"/>
    </source>
</evidence>
<dbReference type="PROSITE" id="PS50294">
    <property type="entry name" value="WD_REPEATS_REGION"/>
    <property type="match status" value="1"/>
</dbReference>
<gene>
    <name evidence="14" type="ORF">PEVE_00004703</name>
</gene>
<sequence>MNRSEARKKPPMKPGVGAASINMNVSRKSSHSFGSRSIRTIGGGSRNNLFNSSSRKSVAIESSRAEKTQIKPPVQVFDDMGQDVTPRSLLQIDPTVKRNQSNTFFTGGESIATPSVASEMTGQSFYAASSASMYGGFSRSVFGSVSGRSSPESVSEDLAEPSSGYRDKFAASLGDIQTRPTLVREELTEADLDKMVHLSLCETETIWLLDFPGTCVAEDSEIADGIKEKNQRYDELLKNRVGNDSYVERGMQTFNNGQKNKEIQSIKVELHEVGCVATTWDMYDTYNSQEDSHEGGEKEDGDDHLESLSRPVSGERTSSHDDSESVGSGAVRPSSAASGRSFTGSRASMFTFKSSSVEEETPEKPEDGITDKEMEDLASILAEKILQSENMQKDLFTMERAIALNIYQSRQARYRGLDIVTDIDAEKSEGEEVTSAAVTLAQLGPNLHKLWSYSCNLTKGRNVSCLAWNKLNPDILAVGYGEFVFSEQKGGLACCWSIKNPEYPERVFHLNSGVTAVDFSAAHANLLAVGMYDGTIAIYNVRSRNDGPALDSFESQGKHSSPVWQVRWVDREQGAGEERDEILISISADGRVTKWSIRKGFECTDLMKLKRINVAKQSKEGGKKSDALISRFAAGFCFDVHPNDSNMYLAGTEEGHIHKCSCSYNEQYLESYYGHTGPVYRLQWSPFLSDAFLSCSADWSIRLWHQDKSQPVLTFLSLLGKSVNDICWSPSSATLFACVNDKAVEVWDLSLNTLDPIISHVPVQELKLSCVRFTTNSEIQTILVGDSEGQVTVYQLRGLASPTDNQAQVLTKLIRSVDNSAGSPGKKKADQE</sequence>
<feature type="region of interest" description="Disordered" evidence="13">
    <location>
        <begin position="1"/>
        <end position="67"/>
    </location>
</feature>
<dbReference type="InterPro" id="IPR015943">
    <property type="entry name" value="WD40/YVTN_repeat-like_dom_sf"/>
</dbReference>
<keyword evidence="2" id="KW-0963">Cytoplasm</keyword>
<keyword evidence="6" id="KW-0969">Cilium</keyword>
<dbReference type="EMBL" id="CALNXI010001298">
    <property type="protein sequence ID" value="CAH3163846.1"/>
    <property type="molecule type" value="Genomic_DNA"/>
</dbReference>
<dbReference type="SMART" id="SM00320">
    <property type="entry name" value="WD40"/>
    <property type="match status" value="5"/>
</dbReference>
<dbReference type="InterPro" id="IPR036322">
    <property type="entry name" value="WD40_repeat_dom_sf"/>
</dbReference>
<evidence type="ECO:0000256" key="11">
    <source>
        <dbReference type="ARBA" id="ARBA00041557"/>
    </source>
</evidence>